<dbReference type="AlphaFoldDB" id="A0A9D1JX11"/>
<feature type="transmembrane region" description="Helical" evidence="1">
    <location>
        <begin position="31"/>
        <end position="50"/>
    </location>
</feature>
<comment type="caution">
    <text evidence="2">The sequence shown here is derived from an EMBL/GenBank/DDBJ whole genome shotgun (WGS) entry which is preliminary data.</text>
</comment>
<proteinExistence type="predicted"/>
<sequence length="162" mass="18049">MEIFANTTFYLFVIIAAVSVLTVIFAKNTKVYLPACIITLACISGLYILLKSPVMFLIHSVFFTLGGGAILTLGAKDFANEDKSTFNLNLKTFFSILLFTVFVLLTAPFFISQINAQTISTFCIEQNLPYYVPVVNLGLIIFSILIIALLSGFYTIAFWRKK</sequence>
<feature type="transmembrane region" description="Helical" evidence="1">
    <location>
        <begin position="131"/>
        <end position="159"/>
    </location>
</feature>
<protein>
    <submittedName>
        <fullName evidence="2">Uncharacterized protein</fullName>
    </submittedName>
</protein>
<keyword evidence="1" id="KW-1133">Transmembrane helix</keyword>
<organism evidence="2 3">
    <name type="scientific">Candidatus Galligastranaerophilus intestinavium</name>
    <dbReference type="NCBI Taxonomy" id="2840836"/>
    <lineage>
        <taxon>Bacteria</taxon>
        <taxon>Candidatus Galligastranaerophilus</taxon>
    </lineage>
</organism>
<feature type="transmembrane region" description="Helical" evidence="1">
    <location>
        <begin position="88"/>
        <end position="111"/>
    </location>
</feature>
<name>A0A9D1JX11_9BACT</name>
<keyword evidence="1" id="KW-0812">Transmembrane</keyword>
<evidence type="ECO:0000313" key="3">
    <source>
        <dbReference type="Proteomes" id="UP000886865"/>
    </source>
</evidence>
<feature type="transmembrane region" description="Helical" evidence="1">
    <location>
        <begin position="6"/>
        <end position="26"/>
    </location>
</feature>
<dbReference type="Proteomes" id="UP000886865">
    <property type="component" value="Unassembled WGS sequence"/>
</dbReference>
<accession>A0A9D1JX11</accession>
<dbReference type="EMBL" id="DVJQ01000027">
    <property type="protein sequence ID" value="HIS73989.1"/>
    <property type="molecule type" value="Genomic_DNA"/>
</dbReference>
<evidence type="ECO:0000313" key="2">
    <source>
        <dbReference type="EMBL" id="HIS73989.1"/>
    </source>
</evidence>
<keyword evidence="1" id="KW-0472">Membrane</keyword>
<gene>
    <name evidence="2" type="ORF">IAA86_03095</name>
</gene>
<evidence type="ECO:0000256" key="1">
    <source>
        <dbReference type="SAM" id="Phobius"/>
    </source>
</evidence>
<feature type="transmembrane region" description="Helical" evidence="1">
    <location>
        <begin position="56"/>
        <end position="76"/>
    </location>
</feature>
<reference evidence="2" key="2">
    <citation type="journal article" date="2021" name="PeerJ">
        <title>Extensive microbial diversity within the chicken gut microbiome revealed by metagenomics and culture.</title>
        <authorList>
            <person name="Gilroy R."/>
            <person name="Ravi A."/>
            <person name="Getino M."/>
            <person name="Pursley I."/>
            <person name="Horton D.L."/>
            <person name="Alikhan N.F."/>
            <person name="Baker D."/>
            <person name="Gharbi K."/>
            <person name="Hall N."/>
            <person name="Watson M."/>
            <person name="Adriaenssens E.M."/>
            <person name="Foster-Nyarko E."/>
            <person name="Jarju S."/>
            <person name="Secka A."/>
            <person name="Antonio M."/>
            <person name="Oren A."/>
            <person name="Chaudhuri R.R."/>
            <person name="La Ragione R."/>
            <person name="Hildebrand F."/>
            <person name="Pallen M.J."/>
        </authorList>
    </citation>
    <scope>NUCLEOTIDE SEQUENCE</scope>
    <source>
        <strain evidence="2">CHK152-2871</strain>
    </source>
</reference>
<reference evidence="2" key="1">
    <citation type="submission" date="2020-10" db="EMBL/GenBank/DDBJ databases">
        <authorList>
            <person name="Gilroy R."/>
        </authorList>
    </citation>
    <scope>NUCLEOTIDE SEQUENCE</scope>
    <source>
        <strain evidence="2">CHK152-2871</strain>
    </source>
</reference>